<protein>
    <submittedName>
        <fullName evidence="6">Uncharacterized protein</fullName>
    </submittedName>
</protein>
<dbReference type="SUPFAM" id="SSF50998">
    <property type="entry name" value="Quinoprotein alcohol dehydrogenase-like"/>
    <property type="match status" value="1"/>
</dbReference>
<feature type="domain" description="Teneurin-like YD-shell" evidence="5">
    <location>
        <begin position="1207"/>
        <end position="1330"/>
    </location>
</feature>
<dbReference type="NCBIfam" id="TIGR01643">
    <property type="entry name" value="YD_repeat_2x"/>
    <property type="match status" value="20"/>
</dbReference>
<feature type="domain" description="Teneurin-like YD-shell" evidence="5">
    <location>
        <begin position="772"/>
        <end position="916"/>
    </location>
</feature>
<dbReference type="Proteomes" id="UP000192343">
    <property type="component" value="Unassembled WGS sequence"/>
</dbReference>
<evidence type="ECO:0000259" key="5">
    <source>
        <dbReference type="Pfam" id="PF25023"/>
    </source>
</evidence>
<evidence type="ECO:0000313" key="7">
    <source>
        <dbReference type="Proteomes" id="UP000192343"/>
    </source>
</evidence>
<evidence type="ECO:0000256" key="1">
    <source>
        <dbReference type="ARBA" id="ARBA00022737"/>
    </source>
</evidence>
<name>A0A1Y1RTW4_9SPIO</name>
<dbReference type="PANTHER" id="PTHR32305:SF15">
    <property type="entry name" value="PROTEIN RHSA-RELATED"/>
    <property type="match status" value="1"/>
</dbReference>
<feature type="region of interest" description="Disordered" evidence="3">
    <location>
        <begin position="1465"/>
        <end position="1485"/>
    </location>
</feature>
<feature type="domain" description="DUF6531" evidence="4">
    <location>
        <begin position="183"/>
        <end position="238"/>
    </location>
</feature>
<keyword evidence="1" id="KW-0677">Repeat</keyword>
<dbReference type="InterPro" id="IPR022385">
    <property type="entry name" value="Rhs_assc_core"/>
</dbReference>
<feature type="domain" description="Teneurin-like YD-shell" evidence="5">
    <location>
        <begin position="639"/>
        <end position="768"/>
    </location>
</feature>
<feature type="coiled-coil region" evidence="2">
    <location>
        <begin position="88"/>
        <end position="176"/>
    </location>
</feature>
<sequence>MKNEKESSDKSQDIDQNIDRREFLSISLKTILGSSVGIASFISTKDTLYADDRGCADYCGGDCITYGSGGCTCDGDDDSCNDSCDDCSSDYSEEIAEAQEAIAAAEEKIEDAQAAYDEAIAAGDERAVQAARDEIRAAEASREEAAERVSEAEAKQREAKEAAAQFRAKLAQTQNQANSTVTGDPVRIATGVFHTEVTDLSIPYLGSNITLQRQYESDKTYGKSFGTGWNFSYDTRIILGVDPDAAETAELLTGFAETQRSDYYQRQTGLAGATSSMNTAKTKVDAAQATIAAALQSAQTALAKARASHSSSLIAQAQALVNQISGSGGLTGQAAEVETRVDAVLTELADSDATLEELDTLCVELENLASDANDRNDYASAAAERNLYVTDGNEPPSFLNTGNGTCTWVDQSGVPHYYTLDKAPDYSSDVQYTDGSRNYFPQGALGIPQLPIDDVLHLNSHGTWTLVRKDLHHFEFSFLGLLSSISDANNNQLACTYSKGLLSVINDDFGRTIRITRSGKKISAIISPEGYSISFSYNLDGMLASVTDPEGDTISYEYDGSLLTAIVKPDGKRRRYIYESLSGTMVVSQAIDEEGMSEYFRYYPASGYSEYENASGIVERHYYNERKLETKVEYGDGGTISMEYDENNNLIKRTNEVGETYHFTYDGRRNLIESIDPQGHAQKWTYNDIDKVSSYTDRLGRTTGYTYDSKGNLIVQELPDGAEIHYEYNDRGQRTKTTDPRGNSTLFRYDSHGYPASETSPDGTVRRFKNDLTGNILEVTDQAGYTTTYTYRKDKKLVCLTDPEGNTETYEYNKRKDLVAKTDKRGNRTEFTYDGRHLLIKATNPLGETAEYSYRADGRMIQKLIDKKSTTSYTYDSRGNLASVTQLETNSTVRYEYDAAQRLTKVTDPNGNATWYDYTLLGDIAREENALGNIRSFTYDAEQNRTYQTDFAGNTTEYRYDVRNRLTELIDPDNKREQYTYDLTGNRTAVIDKNGNTTVFEYDALNRLIKQTDPLNNTIRYEYEPRGLVSKRTDRNGGTVLFAYNSLGTIVTATDPAGNTIETTYNETSQPRTRKDRNGNITAFEYDSLNRLIITRDPYGHETRRSYNYLGLVAAITDPLGNTRTFDHDPAGRLVKTTDPLGGTKQYTYDPAGNLISYQDEMKRETGYTYDQLNRLKSSTNALGENYSYTYDVNGNLIRETDPEGSAYQYEYDKLNRLKKEINRLGAAQTYTRDPVGNLLSKTDFNGDLTAYTYDPVDRLINTSFADGSTKIYSYDAEGNLTSAENPEKQLAFSYDPVNRLSEVYDSSVDDTVRYTYDAEGNRLSTHWNEGNRTINRSYGKANELLTVTDPDGTTTAFTYDALLRETECKRPNDVVTETVYDPAGRITSIKNFEDKHWRDTLLSSFAYLYNAAGERRHQIDEEGNIETYQYDAVGRIAEAQYPFNSGKPAEDFDQRLRFGLYPEEGSSSSHNHGHGHHNDERYTFNLPRTPDNDFINKLKDIAEPQEEVFRYYRKKKKDYHPRWRIQPGDGATRFAARLSLDQTSREQLRTAYQDLTGSRRHFDADPWVWTENFTYDSRNNLTSKANGWGAVPFSYNAANELTQAGERTYTHDANGNLTREALNEVSADYSYTPENRIEQIETEIEAFMSHHCDGETGVRYTYDSLGRRSSRTAYTTKSNHGWHNEIEWNKESNQSYLYDGLSFNVLAELKDTQFRVDTHGRTHRRTSRYQWQPVSEYLYGNGSRLISKTAFATNERFGNRYPRHTDTDYYLQDVLGSVVGITDERGNQTEAYSFDVWGNHYDRPNQTNSTHTDAGWNALPATLFGFNGKKFDPKVGLYDYGFRDYKPAINRWTTIDPIRAGKNWYAYVENDPVNWVDLWGLLPEVGGTGQVDDPLERAIIDNLDFDEPGSKCDEFCTEVMDDAGLTPNDWPDPDDYKVGENPEDIPNYIDHYSSQTQDVPNTGANAVMMETGHPAEHMGIVDVEEDGSISGAHYSGGEVEQFEYDNQNDFEDAFVYEDFHYLPLE</sequence>
<dbReference type="InterPro" id="IPR056823">
    <property type="entry name" value="TEN-like_YD-shell"/>
</dbReference>
<gene>
    <name evidence="6" type="ORF">B4O97_17135</name>
</gene>
<evidence type="ECO:0000256" key="3">
    <source>
        <dbReference type="SAM" id="MobiDB-lite"/>
    </source>
</evidence>
<organism evidence="6 7">
    <name type="scientific">Marispirochaeta aestuarii</name>
    <dbReference type="NCBI Taxonomy" id="1963862"/>
    <lineage>
        <taxon>Bacteria</taxon>
        <taxon>Pseudomonadati</taxon>
        <taxon>Spirochaetota</taxon>
        <taxon>Spirochaetia</taxon>
        <taxon>Spirochaetales</taxon>
        <taxon>Spirochaetaceae</taxon>
        <taxon>Marispirochaeta</taxon>
    </lineage>
</organism>
<dbReference type="InterPro" id="IPR045351">
    <property type="entry name" value="DUF6531"/>
</dbReference>
<dbReference type="Pfam" id="PF20148">
    <property type="entry name" value="DUF6531"/>
    <property type="match status" value="1"/>
</dbReference>
<dbReference type="NCBIfam" id="TIGR03696">
    <property type="entry name" value="Rhs_assc_core"/>
    <property type="match status" value="1"/>
</dbReference>
<dbReference type="PANTHER" id="PTHR32305">
    <property type="match status" value="1"/>
</dbReference>
<dbReference type="InterPro" id="IPR031325">
    <property type="entry name" value="RHS_repeat"/>
</dbReference>
<dbReference type="InterPro" id="IPR011047">
    <property type="entry name" value="Quinoprotein_ADH-like_sf"/>
</dbReference>
<keyword evidence="2" id="KW-0175">Coiled coil</keyword>
<comment type="caution">
    <text evidence="6">The sequence shown here is derived from an EMBL/GenBank/DDBJ whole genome shotgun (WGS) entry which is preliminary data.</text>
</comment>
<dbReference type="Pfam" id="PF25023">
    <property type="entry name" value="TEN_YD-shell"/>
    <property type="match status" value="4"/>
</dbReference>
<dbReference type="EMBL" id="MWQY01000025">
    <property type="protein sequence ID" value="ORC31237.1"/>
    <property type="molecule type" value="Genomic_DNA"/>
</dbReference>
<dbReference type="Pfam" id="PF05593">
    <property type="entry name" value="RHS_repeat"/>
    <property type="match status" value="3"/>
</dbReference>
<keyword evidence="7" id="KW-1185">Reference proteome</keyword>
<reference evidence="6 7" key="1">
    <citation type="submission" date="2017-03" db="EMBL/GenBank/DDBJ databases">
        <title>Draft Genome sequence of Marispirochaeta sp. strain JC444.</title>
        <authorList>
            <person name="Shivani Y."/>
            <person name="Subhash Y."/>
            <person name="Sasikala C."/>
            <person name="Ramana C."/>
        </authorList>
    </citation>
    <scope>NUCLEOTIDE SEQUENCE [LARGE SCALE GENOMIC DNA]</scope>
    <source>
        <strain evidence="6 7">JC444</strain>
    </source>
</reference>
<proteinExistence type="predicted"/>
<dbReference type="RefSeq" id="WP_083052735.1">
    <property type="nucleotide sequence ID" value="NZ_MWQY01000025.1"/>
</dbReference>
<accession>A0A1Y1RTW4</accession>
<evidence type="ECO:0000259" key="4">
    <source>
        <dbReference type="Pfam" id="PF20148"/>
    </source>
</evidence>
<dbReference type="Gene3D" id="2.180.10.10">
    <property type="entry name" value="RHS repeat-associated core"/>
    <property type="match status" value="5"/>
</dbReference>
<dbReference type="OrthoDB" id="353304at2"/>
<dbReference type="InterPro" id="IPR050708">
    <property type="entry name" value="T6SS_VgrG/RHS"/>
</dbReference>
<dbReference type="InterPro" id="IPR006530">
    <property type="entry name" value="YD"/>
</dbReference>
<evidence type="ECO:0000256" key="2">
    <source>
        <dbReference type="SAM" id="Coils"/>
    </source>
</evidence>
<evidence type="ECO:0000313" key="6">
    <source>
        <dbReference type="EMBL" id="ORC31237.1"/>
    </source>
</evidence>
<dbReference type="STRING" id="1963862.B4O97_17135"/>
<feature type="domain" description="Teneurin-like YD-shell" evidence="5">
    <location>
        <begin position="936"/>
        <end position="1095"/>
    </location>
</feature>